<comment type="caution">
    <text evidence="2">The sequence shown here is derived from an EMBL/GenBank/DDBJ whole genome shotgun (WGS) entry which is preliminary data.</text>
</comment>
<dbReference type="Proteomes" id="UP000294744">
    <property type="component" value="Unassembled WGS sequence"/>
</dbReference>
<feature type="transmembrane region" description="Helical" evidence="1">
    <location>
        <begin position="234"/>
        <end position="256"/>
    </location>
</feature>
<organism evidence="2 3">
    <name type="scientific">Saccharopolyspora aridisoli</name>
    <dbReference type="NCBI Taxonomy" id="2530385"/>
    <lineage>
        <taxon>Bacteria</taxon>
        <taxon>Bacillati</taxon>
        <taxon>Actinomycetota</taxon>
        <taxon>Actinomycetes</taxon>
        <taxon>Pseudonocardiales</taxon>
        <taxon>Pseudonocardiaceae</taxon>
        <taxon>Saccharopolyspora</taxon>
    </lineage>
</organism>
<keyword evidence="1" id="KW-0472">Membrane</keyword>
<feature type="transmembrane region" description="Helical" evidence="1">
    <location>
        <begin position="6"/>
        <end position="25"/>
    </location>
</feature>
<evidence type="ECO:0000313" key="3">
    <source>
        <dbReference type="Proteomes" id="UP000294744"/>
    </source>
</evidence>
<protein>
    <recommendedName>
        <fullName evidence="4">Tellurium resistance protein TerC</fullName>
    </recommendedName>
</protein>
<name>A0A4R4UW38_9PSEU</name>
<feature type="transmembrane region" description="Helical" evidence="1">
    <location>
        <begin position="174"/>
        <end position="192"/>
    </location>
</feature>
<dbReference type="OrthoDB" id="3700807at2"/>
<feature type="transmembrane region" description="Helical" evidence="1">
    <location>
        <begin position="66"/>
        <end position="87"/>
    </location>
</feature>
<dbReference type="AlphaFoldDB" id="A0A4R4UW38"/>
<feature type="transmembrane region" description="Helical" evidence="1">
    <location>
        <begin position="204"/>
        <end position="222"/>
    </location>
</feature>
<sequence length="260" mass="25656">MSVPALLLLASVTVLLAALATDLLICARGRAPTRHDLPVIGAGTAAALLVAAGLGIGSPVVAGEFLAAWGSALAVTVDLVVVLVVLTHQVSAAKRLVVLAVGASALTRIVLAATGVVGVAWISALFGLLVLLAAWWLFRGGESGLPQAGALSLGAVPAAVALGVFAVSTTGGGSVVVLCANLLALLGAVRLVRLTARLCARAPDASVGFSALLVFLGVKSLLSGLSGHGPAHDAGVTVLSLGMALLVAVLMVITAVRAER</sequence>
<feature type="transmembrane region" description="Helical" evidence="1">
    <location>
        <begin position="150"/>
        <end position="168"/>
    </location>
</feature>
<proteinExistence type="predicted"/>
<dbReference type="EMBL" id="SMKV01000001">
    <property type="protein sequence ID" value="TDC96798.1"/>
    <property type="molecule type" value="Genomic_DNA"/>
</dbReference>
<evidence type="ECO:0008006" key="4">
    <source>
        <dbReference type="Google" id="ProtNLM"/>
    </source>
</evidence>
<evidence type="ECO:0000313" key="2">
    <source>
        <dbReference type="EMBL" id="TDC96798.1"/>
    </source>
</evidence>
<keyword evidence="3" id="KW-1185">Reference proteome</keyword>
<evidence type="ECO:0000256" key="1">
    <source>
        <dbReference type="SAM" id="Phobius"/>
    </source>
</evidence>
<reference evidence="2 3" key="1">
    <citation type="submission" date="2019-03" db="EMBL/GenBank/DDBJ databases">
        <title>Draft genome sequences of novel Actinobacteria.</title>
        <authorList>
            <person name="Sahin N."/>
            <person name="Ay H."/>
            <person name="Saygin H."/>
        </authorList>
    </citation>
    <scope>NUCLEOTIDE SEQUENCE [LARGE SCALE GENOMIC DNA]</scope>
    <source>
        <strain evidence="2 3">16K404</strain>
    </source>
</reference>
<feature type="transmembrane region" description="Helical" evidence="1">
    <location>
        <begin position="96"/>
        <end position="113"/>
    </location>
</feature>
<accession>A0A4R4UW38</accession>
<dbReference type="RefSeq" id="WP_132618449.1">
    <property type="nucleotide sequence ID" value="NZ_SMKV01000001.1"/>
</dbReference>
<keyword evidence="1" id="KW-1133">Transmembrane helix</keyword>
<feature type="transmembrane region" description="Helical" evidence="1">
    <location>
        <begin position="37"/>
        <end position="60"/>
    </location>
</feature>
<feature type="transmembrane region" description="Helical" evidence="1">
    <location>
        <begin position="119"/>
        <end position="138"/>
    </location>
</feature>
<gene>
    <name evidence="2" type="ORF">E1161_00810</name>
</gene>
<keyword evidence="1" id="KW-0812">Transmembrane</keyword>